<dbReference type="SUPFAM" id="SSF53098">
    <property type="entry name" value="Ribonuclease H-like"/>
    <property type="match status" value="1"/>
</dbReference>
<dbReference type="InterPro" id="IPR001357">
    <property type="entry name" value="BRCT_dom"/>
</dbReference>
<organism evidence="7 8">
    <name type="scientific">Mycetocola zhadangensis</name>
    <dbReference type="NCBI Taxonomy" id="1164595"/>
    <lineage>
        <taxon>Bacteria</taxon>
        <taxon>Bacillati</taxon>
        <taxon>Actinomycetota</taxon>
        <taxon>Actinomycetes</taxon>
        <taxon>Micrococcales</taxon>
        <taxon>Microbacteriaceae</taxon>
        <taxon>Mycetocola</taxon>
    </lineage>
</organism>
<dbReference type="InterPro" id="IPR013520">
    <property type="entry name" value="Ribonucl_H"/>
</dbReference>
<keyword evidence="3" id="KW-0269">Exonuclease</keyword>
<dbReference type="Pfam" id="PF00929">
    <property type="entry name" value="RNase_T"/>
    <property type="match status" value="1"/>
</dbReference>
<dbReference type="GO" id="GO:0005829">
    <property type="term" value="C:cytosol"/>
    <property type="evidence" value="ECO:0007669"/>
    <property type="project" value="TreeGrafter"/>
</dbReference>
<evidence type="ECO:0000259" key="6">
    <source>
        <dbReference type="SMART" id="SM00479"/>
    </source>
</evidence>
<dbReference type="Gene3D" id="4.10.320.10">
    <property type="entry name" value="E3-binding domain"/>
    <property type="match status" value="1"/>
</dbReference>
<dbReference type="SMART" id="SM00479">
    <property type="entry name" value="EXOIII"/>
    <property type="match status" value="1"/>
</dbReference>
<dbReference type="InterPro" id="IPR012337">
    <property type="entry name" value="RNaseH-like_sf"/>
</dbReference>
<dbReference type="EMBL" id="RCWJ01000001">
    <property type="protein sequence ID" value="RLQ86416.1"/>
    <property type="molecule type" value="Genomic_DNA"/>
</dbReference>
<proteinExistence type="predicted"/>
<keyword evidence="8" id="KW-1185">Reference proteome</keyword>
<dbReference type="SUPFAM" id="SSF52113">
    <property type="entry name" value="BRCT domain"/>
    <property type="match status" value="1"/>
</dbReference>
<dbReference type="GO" id="GO:0003677">
    <property type="term" value="F:DNA binding"/>
    <property type="evidence" value="ECO:0007669"/>
    <property type="project" value="UniProtKB-KW"/>
</dbReference>
<dbReference type="Gene3D" id="3.40.50.10190">
    <property type="entry name" value="BRCT domain"/>
    <property type="match status" value="1"/>
</dbReference>
<dbReference type="Pfam" id="PF00533">
    <property type="entry name" value="BRCT"/>
    <property type="match status" value="1"/>
</dbReference>
<dbReference type="Proteomes" id="UP000282460">
    <property type="component" value="Unassembled WGS sequence"/>
</dbReference>
<dbReference type="GO" id="GO:0016746">
    <property type="term" value="F:acyltransferase activity"/>
    <property type="evidence" value="ECO:0007669"/>
    <property type="project" value="InterPro"/>
</dbReference>
<feature type="region of interest" description="Disordered" evidence="5">
    <location>
        <begin position="217"/>
        <end position="246"/>
    </location>
</feature>
<evidence type="ECO:0000256" key="5">
    <source>
        <dbReference type="SAM" id="MobiDB-lite"/>
    </source>
</evidence>
<comment type="caution">
    <text evidence="7">The sequence shown here is derived from an EMBL/GenBank/DDBJ whole genome shotgun (WGS) entry which is preliminary data.</text>
</comment>
<dbReference type="InterPro" id="IPR036420">
    <property type="entry name" value="BRCT_dom_sf"/>
</dbReference>
<evidence type="ECO:0000256" key="4">
    <source>
        <dbReference type="ARBA" id="ARBA00023125"/>
    </source>
</evidence>
<dbReference type="PANTHER" id="PTHR30231">
    <property type="entry name" value="DNA POLYMERASE III SUBUNIT EPSILON"/>
    <property type="match status" value="1"/>
</dbReference>
<dbReference type="InterPro" id="IPR036625">
    <property type="entry name" value="E3-bd_dom_sf"/>
</dbReference>
<dbReference type="PANTHER" id="PTHR30231:SF4">
    <property type="entry name" value="PROTEIN NEN2"/>
    <property type="match status" value="1"/>
</dbReference>
<sequence length="538" mass="57773">MGLFDRLFGRRTKNTATSPQARPVRRATQSSEPTFAIIDVETTGLSPRMDRVLELAIVHVDAQGRVVDEWATRFNPEGPVGATHIHGIRDADVAASPFFRDLAPTVASRLQGLPVAAHNASFDLAFLRAEFATAGWDTPSIPSFCTLHASHHYMPDLARRKLADCCWATGVTLDNAHSALGDARATAGLMNRYMAGHGGAEVHSDLLTLPSHARTVLWPAGPSRQPTPRQRVAPRPSNSRPIDSRPVRFTPARAKQPPLIKQLTALSLLEVVDEGAPEGTTAYLETLLECLEDGDLSDTETAHLADLVRAYELSDADVAATHRACLLALAHRALDDGHVSNDERAELYSLAELLTVPRSTVLGAIKHADAARATRMSAGLLPLPDGWTHGEPLRVGDKVGFTGCDEAQREKLEKRAEELGVRVAGSISRLTTLLVTDGTFAGTKLAKATEIGTRVVHPDVFEILLTHLQPASMQRVGTQFTPRLQVASETTSVAQSATPVITVPPAQVRAWAAANGYAIGVRGRLPLEVVDAFTAASS</sequence>
<feature type="domain" description="Exonuclease" evidence="6">
    <location>
        <begin position="34"/>
        <end position="199"/>
    </location>
</feature>
<dbReference type="AlphaFoldDB" id="A0A3L7J706"/>
<dbReference type="CDD" id="cd06127">
    <property type="entry name" value="DEDDh"/>
    <property type="match status" value="1"/>
</dbReference>
<evidence type="ECO:0000313" key="8">
    <source>
        <dbReference type="Proteomes" id="UP000282460"/>
    </source>
</evidence>
<keyword evidence="1" id="KW-0540">Nuclease</keyword>
<dbReference type="InterPro" id="IPR029024">
    <property type="entry name" value="TerB-like"/>
</dbReference>
<dbReference type="SUPFAM" id="SSF158682">
    <property type="entry name" value="TerB-like"/>
    <property type="match status" value="1"/>
</dbReference>
<dbReference type="OrthoDB" id="190275at2"/>
<evidence type="ECO:0000313" key="7">
    <source>
        <dbReference type="EMBL" id="RLQ86416.1"/>
    </source>
</evidence>
<dbReference type="Pfam" id="PF23359">
    <property type="entry name" value="Lsr2_DNA-bd"/>
    <property type="match status" value="1"/>
</dbReference>
<dbReference type="CDD" id="cd00027">
    <property type="entry name" value="BRCT"/>
    <property type="match status" value="1"/>
</dbReference>
<dbReference type="FunFam" id="3.30.420.10:FF:000045">
    <property type="entry name" value="3'-5' exonuclease DinG"/>
    <property type="match status" value="1"/>
</dbReference>
<evidence type="ECO:0000256" key="2">
    <source>
        <dbReference type="ARBA" id="ARBA00022801"/>
    </source>
</evidence>
<dbReference type="RefSeq" id="WP_121658778.1">
    <property type="nucleotide sequence ID" value="NZ_BMEK01000001.1"/>
</dbReference>
<keyword evidence="2" id="KW-0378">Hydrolase</keyword>
<dbReference type="InterPro" id="IPR055370">
    <property type="entry name" value="Lsr2_DNA-bd"/>
</dbReference>
<reference evidence="7 8" key="1">
    <citation type="submission" date="2018-10" db="EMBL/GenBank/DDBJ databases">
        <authorList>
            <person name="Li J."/>
        </authorList>
    </citation>
    <scope>NUCLEOTIDE SEQUENCE [LARGE SCALE GENOMIC DNA]</scope>
    <source>
        <strain evidence="7 8">ZD1-4</strain>
    </source>
</reference>
<dbReference type="InterPro" id="IPR036397">
    <property type="entry name" value="RNaseH_sf"/>
</dbReference>
<name>A0A3L7J706_9MICO</name>
<dbReference type="Gene3D" id="3.30.420.10">
    <property type="entry name" value="Ribonuclease H-like superfamily/Ribonuclease H"/>
    <property type="match status" value="1"/>
</dbReference>
<gene>
    <name evidence="7" type="ORF">D9V28_06265</name>
</gene>
<protein>
    <recommendedName>
        <fullName evidence="6">Exonuclease domain-containing protein</fullName>
    </recommendedName>
</protein>
<evidence type="ECO:0000256" key="1">
    <source>
        <dbReference type="ARBA" id="ARBA00022722"/>
    </source>
</evidence>
<accession>A0A3L7J706</accession>
<dbReference type="GO" id="GO:0008408">
    <property type="term" value="F:3'-5' exonuclease activity"/>
    <property type="evidence" value="ECO:0007669"/>
    <property type="project" value="TreeGrafter"/>
</dbReference>
<keyword evidence="4" id="KW-0238">DNA-binding</keyword>
<evidence type="ECO:0000256" key="3">
    <source>
        <dbReference type="ARBA" id="ARBA00022839"/>
    </source>
</evidence>